<keyword evidence="10" id="KW-1185">Reference proteome</keyword>
<proteinExistence type="predicted"/>
<gene>
    <name evidence="9" type="ORF">HB662_24800</name>
</gene>
<dbReference type="EMBL" id="JAAVTX010000007">
    <property type="protein sequence ID" value="NKE48020.1"/>
    <property type="molecule type" value="Genomic_DNA"/>
</dbReference>
<evidence type="ECO:0000256" key="5">
    <source>
        <dbReference type="ARBA" id="ARBA00023014"/>
    </source>
</evidence>
<dbReference type="RefSeq" id="WP_168053914.1">
    <property type="nucleotide sequence ID" value="NZ_JAATJR010000007.1"/>
</dbReference>
<keyword evidence="2" id="KW-0479">Metal-binding</keyword>
<dbReference type="InterPro" id="IPR007516">
    <property type="entry name" value="Co_F420_Hydgase/DH_bsu_N"/>
</dbReference>
<comment type="cofactor">
    <cofactor evidence="1">
        <name>FAD</name>
        <dbReference type="ChEBI" id="CHEBI:57692"/>
    </cofactor>
</comment>
<reference evidence="9 10" key="1">
    <citation type="submission" date="2020-03" db="EMBL/GenBank/DDBJ databases">
        <title>Roseomonas selenitidurans sp. nov. isolated from soil.</title>
        <authorList>
            <person name="Liu H."/>
        </authorList>
    </citation>
    <scope>NUCLEOTIDE SEQUENCE [LARGE SCALE GENOMIC DNA]</scope>
    <source>
        <strain evidence="9 10">JCM 15073</strain>
    </source>
</reference>
<comment type="caution">
    <text evidence="9">The sequence shown here is derived from an EMBL/GenBank/DDBJ whole genome shotgun (WGS) entry which is preliminary data.</text>
</comment>
<name>A0ABX1F6L2_9PROT</name>
<accession>A0ABX1F6L2</accession>
<evidence type="ECO:0000259" key="8">
    <source>
        <dbReference type="Pfam" id="PF04432"/>
    </source>
</evidence>
<feature type="domain" description="Coenzyme F420 hydrogenase/dehydrogenase beta subunit N-terminal" evidence="7">
    <location>
        <begin position="627"/>
        <end position="695"/>
    </location>
</feature>
<dbReference type="Pfam" id="PF04432">
    <property type="entry name" value="FrhB_FdhB_C"/>
    <property type="match status" value="1"/>
</dbReference>
<keyword evidence="4" id="KW-0408">Iron</keyword>
<evidence type="ECO:0000313" key="10">
    <source>
        <dbReference type="Proteomes" id="UP000765160"/>
    </source>
</evidence>
<sequence length="1041" mass="113980">MFKDISDALVPVLAARGLDRHVARKWVYNDLCSVVDFSYRDVRFGFNITPSPEGLVSLDIVRRAHKSRFQVTASPGGKDHLASGVALDAALGMLEAKTLQLIEAIDSHLDRPAPAAAQVQAGAATAAERHPGSKKVGVLTLPLNTNFGGNLQAYAMMQVLRQLGHEPVLLNRRHPQPGAADPAATAETDADLPLISKSIAMGKATLHAPFIEKHVAPLSRRFDSSSDLRRTIGRYELDAIIVGSDQVWRPKYAKSILSDFFLGFLPEDDHRTRRISYAASFGAPNWEFDGRQTAEARRLIGRFAAVSVREDSGVALARDHLGVDAQHVLDPTLLLEPGQYSRLFSARPQPSGGDRLLTYILDGNDDKAQVTEALARRLSISAYYTNGLPVGGEATSGKAGGDRSVQGWLAAFHGAAFVVTDSFHGVAFSILFNKPFIAYGNPSRGMARFTSLLKMFGLEDRLVGAADEVDIEKITRPVDWRIVNERLAKLRTASLQFLKSALSDDGDTRGTAPSRSTVAGAAPVAGAGLDTAAEPSQRHPLNVLCTGCGVCVSESRGTLKMAWSEDGFLVPRATSGTVPAEAVKVCPFNPRPEKEVEDEDALGRMFLPAARNIDARAGRFENAYIGYSREFRPTSSSGGIATYVLKKVLEQREVDYLFVVRSDGGSGYQYQVVDNADNIQKISKTRYFPVTMEKLFSVIEQTEGRVAVSGVACFIKAIRLKQHYNPELKEKIPFLVGIICGGLKNRWYTDFLAQSAGIEGAYTNPEYRVKDAGSSAGDYSFAALDEESRLRQVKMRRVGDMWGTGLFKAKACDFCTDVLTELADISLGDAWLPKYKSDGMGNSVVLTRSALAETIIRSGIAAGELVLEEVPVARVVESQSGGFNHRQNAAKFRAWLADYFSAIPVPAMRARHMRQISLPDAVVQLHRERTRSKSLRYWNETRNFGSFMGKMRASLDELKVATASRRDGSGEKLTALLAKPQIRNLRQAQRGVAGRQPMLRWLMRRAQGQQVFLNLLRAALLEAKAVRLGEPKADKPQNRPS</sequence>
<protein>
    <recommendedName>
        <fullName evidence="11">Coenzyme F420-reducing hydrogenase, beta subunit</fullName>
    </recommendedName>
</protein>
<dbReference type="InterPro" id="IPR007525">
    <property type="entry name" value="FrhB_FdhB_C"/>
</dbReference>
<keyword evidence="5" id="KW-0411">Iron-sulfur</keyword>
<evidence type="ECO:0000313" key="9">
    <source>
        <dbReference type="EMBL" id="NKE48020.1"/>
    </source>
</evidence>
<evidence type="ECO:0000256" key="3">
    <source>
        <dbReference type="ARBA" id="ARBA00023002"/>
    </source>
</evidence>
<evidence type="ECO:0000256" key="2">
    <source>
        <dbReference type="ARBA" id="ARBA00022723"/>
    </source>
</evidence>
<dbReference type="PANTHER" id="PTHR31332:SF6">
    <property type="entry name" value="FORMATE DEHYDROGENASE SUBUNIT BETA"/>
    <property type="match status" value="1"/>
</dbReference>
<dbReference type="PANTHER" id="PTHR31332">
    <property type="entry name" value="7-HYDROXYMETHYL CHLOROPHYLL A REDUCTASE, CHLOROPLASTIC"/>
    <property type="match status" value="1"/>
</dbReference>
<dbReference type="Proteomes" id="UP000765160">
    <property type="component" value="Unassembled WGS sequence"/>
</dbReference>
<dbReference type="InterPro" id="IPR007345">
    <property type="entry name" value="Polysacch_pyruvyl_Trfase"/>
</dbReference>
<evidence type="ECO:0008006" key="11">
    <source>
        <dbReference type="Google" id="ProtNLM"/>
    </source>
</evidence>
<feature type="domain" description="Coenzyme F420 hydrogenase/dehydrogenase beta subunit C-terminal" evidence="8">
    <location>
        <begin position="705"/>
        <end position="870"/>
    </location>
</feature>
<organism evidence="9 10">
    <name type="scientific">Falsiroseomonas frigidaquae</name>
    <dbReference type="NCBI Taxonomy" id="487318"/>
    <lineage>
        <taxon>Bacteria</taxon>
        <taxon>Pseudomonadati</taxon>
        <taxon>Pseudomonadota</taxon>
        <taxon>Alphaproteobacteria</taxon>
        <taxon>Acetobacterales</taxon>
        <taxon>Roseomonadaceae</taxon>
        <taxon>Falsiroseomonas</taxon>
    </lineage>
</organism>
<dbReference type="Pfam" id="PF04230">
    <property type="entry name" value="PS_pyruv_trans"/>
    <property type="match status" value="1"/>
</dbReference>
<dbReference type="Pfam" id="PF04422">
    <property type="entry name" value="FrhB_FdhB_N"/>
    <property type="match status" value="1"/>
</dbReference>
<evidence type="ECO:0000256" key="4">
    <source>
        <dbReference type="ARBA" id="ARBA00023004"/>
    </source>
</evidence>
<dbReference type="InterPro" id="IPR045220">
    <property type="entry name" value="FRHB/FDHB/HCAR-like"/>
</dbReference>
<feature type="domain" description="Polysaccharide pyruvyl transferase" evidence="6">
    <location>
        <begin position="146"/>
        <end position="441"/>
    </location>
</feature>
<evidence type="ECO:0000259" key="7">
    <source>
        <dbReference type="Pfam" id="PF04422"/>
    </source>
</evidence>
<evidence type="ECO:0000259" key="6">
    <source>
        <dbReference type="Pfam" id="PF04230"/>
    </source>
</evidence>
<evidence type="ECO:0000256" key="1">
    <source>
        <dbReference type="ARBA" id="ARBA00001974"/>
    </source>
</evidence>
<keyword evidence="3" id="KW-0560">Oxidoreductase</keyword>